<evidence type="ECO:0000313" key="3">
    <source>
        <dbReference type="Proteomes" id="UP001172708"/>
    </source>
</evidence>
<keyword evidence="1" id="KW-0472">Membrane</keyword>
<keyword evidence="1" id="KW-1133">Transmembrane helix</keyword>
<name>A0ABT8GDI9_9MICO</name>
<sequence length="128" mass="13397">MTPVTWQRLEGAALALVALAAAAMLEGWWWPLALFLVFDLSALGYVAGTRIGAIAYNAGHSLVGPSLMAGWALASWGFGAPGGRVAALVAAAWAFHVGVDRALGYGLKHADSFQHTHLGWIGRSRAGE</sequence>
<evidence type="ECO:0000313" key="2">
    <source>
        <dbReference type="EMBL" id="MDN4479497.1"/>
    </source>
</evidence>
<gene>
    <name evidence="2" type="ORF">QQX02_00985</name>
</gene>
<dbReference type="RefSeq" id="WP_301140653.1">
    <property type="nucleotide sequence ID" value="NZ_JAUHQA010000001.1"/>
</dbReference>
<accession>A0ABT8GDI9</accession>
<dbReference type="Pfam" id="PF14079">
    <property type="entry name" value="DUF4260"/>
    <property type="match status" value="1"/>
</dbReference>
<feature type="transmembrane region" description="Helical" evidence="1">
    <location>
        <begin position="12"/>
        <end position="30"/>
    </location>
</feature>
<feature type="transmembrane region" description="Helical" evidence="1">
    <location>
        <begin position="71"/>
        <end position="95"/>
    </location>
</feature>
<keyword evidence="1" id="KW-0812">Transmembrane</keyword>
<organism evidence="2 3">
    <name type="scientific">Demequina muriae</name>
    <dbReference type="NCBI Taxonomy" id="3051664"/>
    <lineage>
        <taxon>Bacteria</taxon>
        <taxon>Bacillati</taxon>
        <taxon>Actinomycetota</taxon>
        <taxon>Actinomycetes</taxon>
        <taxon>Micrococcales</taxon>
        <taxon>Demequinaceae</taxon>
        <taxon>Demequina</taxon>
    </lineage>
</organism>
<comment type="caution">
    <text evidence="2">The sequence shown here is derived from an EMBL/GenBank/DDBJ whole genome shotgun (WGS) entry which is preliminary data.</text>
</comment>
<dbReference type="EMBL" id="JAUHQA010000001">
    <property type="protein sequence ID" value="MDN4479497.1"/>
    <property type="molecule type" value="Genomic_DNA"/>
</dbReference>
<protein>
    <submittedName>
        <fullName evidence="2">DUF4260 family protein</fullName>
    </submittedName>
</protein>
<dbReference type="InterPro" id="IPR025356">
    <property type="entry name" value="DUF4260"/>
</dbReference>
<proteinExistence type="predicted"/>
<evidence type="ECO:0000256" key="1">
    <source>
        <dbReference type="SAM" id="Phobius"/>
    </source>
</evidence>
<dbReference type="Proteomes" id="UP001172708">
    <property type="component" value="Unassembled WGS sequence"/>
</dbReference>
<reference evidence="2" key="1">
    <citation type="submission" date="2023-06" db="EMBL/GenBank/DDBJ databases">
        <title>Egi l300058.</title>
        <authorList>
            <person name="Gao L."/>
            <person name="Fang B.-Z."/>
            <person name="Li W.-J."/>
        </authorList>
    </citation>
    <scope>NUCLEOTIDE SEQUENCE</scope>
    <source>
        <strain evidence="2">EGI L300058</strain>
    </source>
</reference>
<keyword evidence="3" id="KW-1185">Reference proteome</keyword>